<evidence type="ECO:0000313" key="1">
    <source>
        <dbReference type="EMBL" id="KAL1405737.1"/>
    </source>
</evidence>
<name>A0ABR3PTQ2_9TREE</name>
<organism evidence="1 2">
    <name type="scientific">Vanrija albida</name>
    <dbReference type="NCBI Taxonomy" id="181172"/>
    <lineage>
        <taxon>Eukaryota</taxon>
        <taxon>Fungi</taxon>
        <taxon>Dikarya</taxon>
        <taxon>Basidiomycota</taxon>
        <taxon>Agaricomycotina</taxon>
        <taxon>Tremellomycetes</taxon>
        <taxon>Trichosporonales</taxon>
        <taxon>Trichosporonaceae</taxon>
        <taxon>Vanrija</taxon>
    </lineage>
</organism>
<dbReference type="EMBL" id="JBBXJM010000006">
    <property type="protein sequence ID" value="KAL1405737.1"/>
    <property type="molecule type" value="Genomic_DNA"/>
</dbReference>
<dbReference type="Pfam" id="PF11528">
    <property type="entry name" value="DUF3224"/>
    <property type="match status" value="1"/>
</dbReference>
<evidence type="ECO:0008006" key="3">
    <source>
        <dbReference type="Google" id="ProtNLM"/>
    </source>
</evidence>
<gene>
    <name evidence="1" type="ORF">Q8F55_007407</name>
</gene>
<sequence length="147" mass="14973">MPTATATYTSHGFTTTPVSLTQGTPALAAGQMEQTFAGDLVGDGTSHFTLYAPLSAATDRSLPQPGETTLFEGIQVFEGTLLGRRGTFAASSRGVITAGAVDTQLAIYPGSGTGELAGISGRGRSAVRAGQTEGIEFVLEVVFTQAA</sequence>
<dbReference type="RefSeq" id="XP_069205681.1">
    <property type="nucleotide sequence ID" value="XM_069355840.1"/>
</dbReference>
<dbReference type="Gene3D" id="2.40.350.10">
    <property type="entry name" value="SO1590-like"/>
    <property type="match status" value="1"/>
</dbReference>
<reference evidence="1 2" key="1">
    <citation type="submission" date="2023-08" db="EMBL/GenBank/DDBJ databases">
        <title>Annotated Genome Sequence of Vanrija albida AlHP1.</title>
        <authorList>
            <person name="Herzog R."/>
        </authorList>
    </citation>
    <scope>NUCLEOTIDE SEQUENCE [LARGE SCALE GENOMIC DNA]</scope>
    <source>
        <strain evidence="1 2">AlHP1</strain>
    </source>
</reference>
<dbReference type="Proteomes" id="UP001565368">
    <property type="component" value="Unassembled WGS sequence"/>
</dbReference>
<proteinExistence type="predicted"/>
<evidence type="ECO:0000313" key="2">
    <source>
        <dbReference type="Proteomes" id="UP001565368"/>
    </source>
</evidence>
<comment type="caution">
    <text evidence="1">The sequence shown here is derived from an EMBL/GenBank/DDBJ whole genome shotgun (WGS) entry which is preliminary data.</text>
</comment>
<dbReference type="InterPro" id="IPR023159">
    <property type="entry name" value="SO1590-like_sf"/>
</dbReference>
<accession>A0ABR3PTQ2</accession>
<dbReference type="SUPFAM" id="SSF159238">
    <property type="entry name" value="SO1590-like"/>
    <property type="match status" value="1"/>
</dbReference>
<dbReference type="GeneID" id="95988450"/>
<keyword evidence="2" id="KW-1185">Reference proteome</keyword>
<protein>
    <recommendedName>
        <fullName evidence="3">DUF3224 domain-containing protein</fullName>
    </recommendedName>
</protein>
<dbReference type="InterPro" id="IPR021607">
    <property type="entry name" value="DUF3224"/>
</dbReference>